<accession>W4GH57</accession>
<evidence type="ECO:0000256" key="3">
    <source>
        <dbReference type="SAM" id="MobiDB-lite"/>
    </source>
</evidence>
<feature type="compositionally biased region" description="Low complexity" evidence="3">
    <location>
        <begin position="413"/>
        <end position="430"/>
    </location>
</feature>
<dbReference type="InterPro" id="IPR003137">
    <property type="entry name" value="PA_domain"/>
</dbReference>
<name>W4GH57_APHAT</name>
<dbReference type="VEuPathDB" id="FungiDB:H257_07803"/>
<dbReference type="Pfam" id="PF02225">
    <property type="entry name" value="PA"/>
    <property type="match status" value="2"/>
</dbReference>
<dbReference type="SUPFAM" id="SSF50156">
    <property type="entry name" value="PDZ domain-like"/>
    <property type="match status" value="2"/>
</dbReference>
<sequence>MRGLHVLAALCLLTFSTSNIYFEVPFSLHQYTMTAILVDSFVHLRVHSVIDSTDRVCNTTNTSLNFCSINLEPFHVVAPSDRLVAVDMHAISVKSFEEVADAAAGMSYVLPLFDDPNSESNDQADDDVRVLSGFVRLTVVHPSVVTFEPSQRRRSASVHSTHADSPYDNVVLDDPDDSLRFHLPFSDLVARGCRVEAVYVQGAEAVHLRVASIDGDSTHPSSVLDIAESDRLVAADTTPITLQQLDNLLDSEPGTLALLPLVDTSEGQGNQLTGFILVELVRATTLVFEPMELSRVTALEQVLATNPSHPHVHMRDDVYLHANVNSPTAMPPPTSKTCSSTMTNTSATSKDKNNIIHKPKVDVYQLPLVVDIAQDDDDKNLTSGSHVNGVAAPQGGNTSNSATNMYPIRIEDTPNAAASAETTSPSSTAPDQPSQQQHSVADQRKLGLAFEFDVAFPTKTRLGINWDADIEDRTVIDSIEPHSPAAALDCLEPRDHLVAINGINVSTFAPPDVVPVYIKSAWPKTLRFSVGASTPVAPPAPPQVNQTVPPVQSVTETHHHEYPLTAHADVPRLRRDGEAFWYEVTLPELQTPVGIYWDLHNAMSSTVVHAIEPGSIAHRLQVIHQGDQLLLVNDANVTALGPWDALARYKATHPPRTLLLYCPPVDSSSTTSSTTPLATSTEAQAPTIVVPDLTPEDPKVEARRLQWQLVPLSSVRSARQHGDVVQYEIQVTSPGPIGIVWDRLLRTKTEVKSVDVHCRFPNVVAGDHLVGINDKNVSTMGPQQVVVWYTQASFPKRLVFRTSSSAAATHNVEATAEPHVTHLVVQAPSVLKDWVLPLDMADWSTSMTTTNVTLVPATPASSCFKLSLPQMVLGDVVVVVAIRGGCSFTDKAHHVLHAQGDGLLLANNVAGPGTFPLNMPHVDHVALPVAMMSRDEGDVLLAVLAYEFASAMWQRLPKAKSTLLAPSQRHSDHSAPLSFLLWHVEGDIAQTVSMAYVAASFGTPVRESQPFQVVLSTPVQTACHRDDVTVRGKGSVVVVKHGTCSFTQKAKVVQQLGALGMVVISADDTPVVLASEESDLSIWAVSIGRMDGDRMQQILAMSLTAHSPLLLRFMPPPRDDATEAT</sequence>
<feature type="region of interest" description="Disordered" evidence="3">
    <location>
        <begin position="329"/>
        <end position="350"/>
    </location>
</feature>
<dbReference type="CDD" id="cd00136">
    <property type="entry name" value="PDZ_canonical"/>
    <property type="match status" value="1"/>
</dbReference>
<dbReference type="PANTHER" id="PTHR22702:SF1">
    <property type="entry name" value="PROTEASE-ASSOCIATED DOMAIN-CONTAINING PROTEIN 1"/>
    <property type="match status" value="1"/>
</dbReference>
<keyword evidence="2" id="KW-0325">Glycoprotein</keyword>
<organism evidence="6">
    <name type="scientific">Aphanomyces astaci</name>
    <name type="common">Crayfish plague agent</name>
    <dbReference type="NCBI Taxonomy" id="112090"/>
    <lineage>
        <taxon>Eukaryota</taxon>
        <taxon>Sar</taxon>
        <taxon>Stramenopiles</taxon>
        <taxon>Oomycota</taxon>
        <taxon>Saprolegniomycetes</taxon>
        <taxon>Saprolegniales</taxon>
        <taxon>Verrucalvaceae</taxon>
        <taxon>Aphanomyces</taxon>
    </lineage>
</organism>
<dbReference type="Gene3D" id="2.30.42.10">
    <property type="match status" value="2"/>
</dbReference>
<feature type="compositionally biased region" description="Polar residues" evidence="3">
    <location>
        <begin position="395"/>
        <end position="404"/>
    </location>
</feature>
<feature type="domain" description="PA" evidence="5">
    <location>
        <begin position="853"/>
        <end position="939"/>
    </location>
</feature>
<dbReference type="EMBL" id="KI913129">
    <property type="protein sequence ID" value="ETV79030.1"/>
    <property type="molecule type" value="Genomic_DNA"/>
</dbReference>
<evidence type="ECO:0000256" key="2">
    <source>
        <dbReference type="ARBA" id="ARBA00023180"/>
    </source>
</evidence>
<feature type="compositionally biased region" description="Polar residues" evidence="3">
    <location>
        <begin position="335"/>
        <end position="348"/>
    </location>
</feature>
<dbReference type="AlphaFoldDB" id="W4GH57"/>
<feature type="chain" id="PRO_5004841134" description="PA domain-containing protein" evidence="4">
    <location>
        <begin position="19"/>
        <end position="1125"/>
    </location>
</feature>
<dbReference type="CDD" id="cd00538">
    <property type="entry name" value="PA"/>
    <property type="match status" value="1"/>
</dbReference>
<reference evidence="6" key="1">
    <citation type="submission" date="2013-12" db="EMBL/GenBank/DDBJ databases">
        <title>The Genome Sequence of Aphanomyces astaci APO3.</title>
        <authorList>
            <consortium name="The Broad Institute Genomics Platform"/>
            <person name="Russ C."/>
            <person name="Tyler B."/>
            <person name="van West P."/>
            <person name="Dieguez-Uribeondo J."/>
            <person name="Young S.K."/>
            <person name="Zeng Q."/>
            <person name="Gargeya S."/>
            <person name="Fitzgerald M."/>
            <person name="Abouelleil A."/>
            <person name="Alvarado L."/>
            <person name="Chapman S.B."/>
            <person name="Gainer-Dewar J."/>
            <person name="Goldberg J."/>
            <person name="Griggs A."/>
            <person name="Gujja S."/>
            <person name="Hansen M."/>
            <person name="Howarth C."/>
            <person name="Imamovic A."/>
            <person name="Ireland A."/>
            <person name="Larimer J."/>
            <person name="McCowan C."/>
            <person name="Murphy C."/>
            <person name="Pearson M."/>
            <person name="Poon T.W."/>
            <person name="Priest M."/>
            <person name="Roberts A."/>
            <person name="Saif S."/>
            <person name="Shea T."/>
            <person name="Sykes S."/>
            <person name="Wortman J."/>
            <person name="Nusbaum C."/>
            <person name="Birren B."/>
        </authorList>
    </citation>
    <scope>NUCLEOTIDE SEQUENCE [LARGE SCALE GENOMIC DNA]</scope>
    <source>
        <strain evidence="6">APO3</strain>
    </source>
</reference>
<protein>
    <recommendedName>
        <fullName evidence="5">PA domain-containing protein</fullName>
    </recommendedName>
</protein>
<dbReference type="Gene3D" id="3.50.30.30">
    <property type="match status" value="2"/>
</dbReference>
<feature type="signal peptide" evidence="4">
    <location>
        <begin position="1"/>
        <end position="18"/>
    </location>
</feature>
<evidence type="ECO:0000259" key="5">
    <source>
        <dbReference type="Pfam" id="PF02225"/>
    </source>
</evidence>
<keyword evidence="1 4" id="KW-0732">Signal</keyword>
<evidence type="ECO:0000256" key="4">
    <source>
        <dbReference type="SAM" id="SignalP"/>
    </source>
</evidence>
<evidence type="ECO:0000256" key="1">
    <source>
        <dbReference type="ARBA" id="ARBA00022729"/>
    </source>
</evidence>
<evidence type="ECO:0000313" key="6">
    <source>
        <dbReference type="EMBL" id="ETV79030.1"/>
    </source>
</evidence>
<dbReference type="GeneID" id="20809799"/>
<feature type="region of interest" description="Disordered" evidence="3">
    <location>
        <begin position="150"/>
        <end position="169"/>
    </location>
</feature>
<feature type="region of interest" description="Disordered" evidence="3">
    <location>
        <begin position="380"/>
        <end position="442"/>
    </location>
</feature>
<gene>
    <name evidence="6" type="ORF">H257_07803</name>
</gene>
<feature type="compositionally biased region" description="Polar residues" evidence="3">
    <location>
        <begin position="431"/>
        <end position="440"/>
    </location>
</feature>
<dbReference type="RefSeq" id="XP_009831749.1">
    <property type="nucleotide sequence ID" value="XM_009833447.1"/>
</dbReference>
<dbReference type="OrthoDB" id="206201at2759"/>
<feature type="domain" description="PA" evidence="5">
    <location>
        <begin position="1019"/>
        <end position="1094"/>
    </location>
</feature>
<dbReference type="InterPro" id="IPR046450">
    <property type="entry name" value="PA_dom_sf"/>
</dbReference>
<dbReference type="InterPro" id="IPR036034">
    <property type="entry name" value="PDZ_sf"/>
</dbReference>
<dbReference type="SUPFAM" id="SSF52025">
    <property type="entry name" value="PA domain"/>
    <property type="match status" value="1"/>
</dbReference>
<dbReference type="PANTHER" id="PTHR22702">
    <property type="entry name" value="PROTEASE-ASSOCIATED DOMAIN-CONTAINING PROTEIN"/>
    <property type="match status" value="1"/>
</dbReference>
<proteinExistence type="predicted"/>